<dbReference type="PANTHER" id="PTHR43798">
    <property type="entry name" value="MONOACYLGLYCEROL LIPASE"/>
    <property type="match status" value="1"/>
</dbReference>
<reference evidence="3 4" key="1">
    <citation type="submission" date="2016-06" db="EMBL/GenBank/DDBJ databases">
        <authorList>
            <person name="Kjaerup R.B."/>
            <person name="Dalgaard T.S."/>
            <person name="Juul-Madsen H.R."/>
        </authorList>
    </citation>
    <scope>NUCLEOTIDE SEQUENCE [LARGE SCALE GENOMIC DNA]</scope>
    <source>
        <strain evidence="3 4">DSM 45626</strain>
    </source>
</reference>
<feature type="domain" description="AB hydrolase-1" evidence="2">
    <location>
        <begin position="53"/>
        <end position="288"/>
    </location>
</feature>
<organism evidence="3 4">
    <name type="scientific">Micromonospora haikouensis</name>
    <dbReference type="NCBI Taxonomy" id="686309"/>
    <lineage>
        <taxon>Bacteria</taxon>
        <taxon>Bacillati</taxon>
        <taxon>Actinomycetota</taxon>
        <taxon>Actinomycetes</taxon>
        <taxon>Micromonosporales</taxon>
        <taxon>Micromonosporaceae</taxon>
        <taxon>Micromonospora</taxon>
    </lineage>
</organism>
<dbReference type="Pfam" id="PF12697">
    <property type="entry name" value="Abhydrolase_6"/>
    <property type="match status" value="1"/>
</dbReference>
<evidence type="ECO:0000313" key="4">
    <source>
        <dbReference type="Proteomes" id="UP000199375"/>
    </source>
</evidence>
<dbReference type="Proteomes" id="UP000199375">
    <property type="component" value="Unassembled WGS sequence"/>
</dbReference>
<dbReference type="Gene3D" id="3.40.50.1820">
    <property type="entry name" value="alpha/beta hydrolase"/>
    <property type="match status" value="1"/>
</dbReference>
<dbReference type="InterPro" id="IPR050266">
    <property type="entry name" value="AB_hydrolase_sf"/>
</dbReference>
<sequence>MKSINPARRPWSAPPGLNLLRVVRPVRTFPGVTKIEINGANLAYDDTGDGTPVLMLHAGIADRRMWRGQVQALAARHRVIAVDLRGYGDSELPTDPFAHHDDVVGLLDALELPRAALVGCSFGGAVAIDTALAYPDRVGALALFGTAVSGSEWSDEANDLWDDLVGETDPEDFAATAAGEVRFWVVGPGRRPEDVDPELIRFAEEMDRRALAAELALSAVEVDELDPPAIERLGELRVPVLVAAGAADVPDIGRLADRIAAEVPGAVRLPDVPDAGHLLPLERPDAVNGALLDFLR</sequence>
<proteinExistence type="predicted"/>
<dbReference type="PRINTS" id="PR00412">
    <property type="entry name" value="EPOXHYDRLASE"/>
</dbReference>
<dbReference type="AlphaFoldDB" id="A0A1C4YCE2"/>
<gene>
    <name evidence="3" type="ORF">GA0070558_14033</name>
</gene>
<name>A0A1C4YCE2_9ACTN</name>
<protein>
    <submittedName>
        <fullName evidence="3">Pimeloyl-ACP methyl ester carboxylesterase</fullName>
    </submittedName>
</protein>
<keyword evidence="1" id="KW-0378">Hydrolase</keyword>
<dbReference type="InterPro" id="IPR000073">
    <property type="entry name" value="AB_hydrolase_1"/>
</dbReference>
<dbReference type="SUPFAM" id="SSF53474">
    <property type="entry name" value="alpha/beta-Hydrolases"/>
    <property type="match status" value="1"/>
</dbReference>
<dbReference type="EMBL" id="FMCW01000040">
    <property type="protein sequence ID" value="SCF18340.1"/>
    <property type="molecule type" value="Genomic_DNA"/>
</dbReference>
<dbReference type="PRINTS" id="PR00111">
    <property type="entry name" value="ABHYDROLASE"/>
</dbReference>
<dbReference type="InterPro" id="IPR000639">
    <property type="entry name" value="Epox_hydrolase-like"/>
</dbReference>
<dbReference type="GO" id="GO:0016787">
    <property type="term" value="F:hydrolase activity"/>
    <property type="evidence" value="ECO:0007669"/>
    <property type="project" value="UniProtKB-KW"/>
</dbReference>
<evidence type="ECO:0000313" key="3">
    <source>
        <dbReference type="EMBL" id="SCF18340.1"/>
    </source>
</evidence>
<dbReference type="InterPro" id="IPR029058">
    <property type="entry name" value="AB_hydrolase_fold"/>
</dbReference>
<evidence type="ECO:0000259" key="2">
    <source>
        <dbReference type="Pfam" id="PF12697"/>
    </source>
</evidence>
<evidence type="ECO:0000256" key="1">
    <source>
        <dbReference type="ARBA" id="ARBA00022801"/>
    </source>
</evidence>
<dbReference type="GO" id="GO:0016020">
    <property type="term" value="C:membrane"/>
    <property type="evidence" value="ECO:0007669"/>
    <property type="project" value="TreeGrafter"/>
</dbReference>
<dbReference type="PANTHER" id="PTHR43798:SF31">
    <property type="entry name" value="AB HYDROLASE SUPERFAMILY PROTEIN YCLE"/>
    <property type="match status" value="1"/>
</dbReference>
<accession>A0A1C4YCE2</accession>